<keyword evidence="7" id="KW-1185">Reference proteome</keyword>
<evidence type="ECO:0000256" key="2">
    <source>
        <dbReference type="ARBA" id="ARBA00022692"/>
    </source>
</evidence>
<organism evidence="6 7">
    <name type="scientific">Terrapene triunguis</name>
    <name type="common">Three-toed box turtle</name>
    <dbReference type="NCBI Taxonomy" id="2587831"/>
    <lineage>
        <taxon>Eukaryota</taxon>
        <taxon>Metazoa</taxon>
        <taxon>Chordata</taxon>
        <taxon>Craniata</taxon>
        <taxon>Vertebrata</taxon>
        <taxon>Euteleostomi</taxon>
        <taxon>Archelosauria</taxon>
        <taxon>Testudinata</taxon>
        <taxon>Testudines</taxon>
        <taxon>Cryptodira</taxon>
        <taxon>Durocryptodira</taxon>
        <taxon>Testudinoidea</taxon>
        <taxon>Emydidae</taxon>
        <taxon>Terrapene</taxon>
    </lineage>
</organism>
<feature type="transmembrane region" description="Helical" evidence="5">
    <location>
        <begin position="222"/>
        <end position="242"/>
    </location>
</feature>
<dbReference type="InterPro" id="IPR036259">
    <property type="entry name" value="MFS_trans_sf"/>
</dbReference>
<evidence type="ECO:0000313" key="6">
    <source>
        <dbReference type="Ensembl" id="ENSTMTP00000003012.1"/>
    </source>
</evidence>
<comment type="subcellular location">
    <subcellularLocation>
        <location evidence="1">Membrane</location>
        <topology evidence="1">Multi-pass membrane protein</topology>
    </subcellularLocation>
</comment>
<dbReference type="GO" id="GO:0022857">
    <property type="term" value="F:transmembrane transporter activity"/>
    <property type="evidence" value="ECO:0007669"/>
    <property type="project" value="InterPro"/>
</dbReference>
<reference evidence="6" key="1">
    <citation type="submission" date="2025-08" db="UniProtKB">
        <authorList>
            <consortium name="Ensembl"/>
        </authorList>
    </citation>
    <scope>IDENTIFICATION</scope>
</reference>
<dbReference type="AlphaFoldDB" id="A0A674I565"/>
<dbReference type="SUPFAM" id="SSF103473">
    <property type="entry name" value="MFS general substrate transporter"/>
    <property type="match status" value="1"/>
</dbReference>
<evidence type="ECO:0000256" key="1">
    <source>
        <dbReference type="ARBA" id="ARBA00004141"/>
    </source>
</evidence>
<sequence length="347" mass="38705">MEAQTHPRLISSAVRAQSEGGDLHYILTQWAPCFLYPGIEWIPTNVRAIVGTINGYFYTTGQFILAGVAYAIPDWRWLQLTVSLPFFVFFLYSWLFVESARWLVISGKPEQAVKGLRKVARINGKMEEGDKLSTEITFFSLSSKKFVTTPPNFLTSSNPWAYLCTIHFRFSTSFSYYGLAMDLQNFNVNVYLTQLIFGAVDFPAKFISVLTIIFIGRRFSQAFSLVLAGLCILTMRMVFAVIGKGSLAASFNCAYIFSGELFPTVIRQTGLGLGGTMARVGSIMAPLVRLTGEFFPSLPLIIYGAAPIVSGIATCLLPETHNVPLPETIDEVERQKVENFKKNEHFS</sequence>
<keyword evidence="4 5" id="KW-0472">Membrane</keyword>
<feature type="transmembrane region" description="Helical" evidence="5">
    <location>
        <begin position="191"/>
        <end position="215"/>
    </location>
</feature>
<protein>
    <recommendedName>
        <fullName evidence="8">Major facilitator superfamily (MFS) profile domain-containing protein</fullName>
    </recommendedName>
</protein>
<feature type="transmembrane region" description="Helical" evidence="5">
    <location>
        <begin position="55"/>
        <end position="72"/>
    </location>
</feature>
<dbReference type="Gene3D" id="1.20.1250.20">
    <property type="entry name" value="MFS general substrate transporter like domains"/>
    <property type="match status" value="1"/>
</dbReference>
<evidence type="ECO:0000256" key="4">
    <source>
        <dbReference type="ARBA" id="ARBA00023136"/>
    </source>
</evidence>
<dbReference type="Pfam" id="PF00083">
    <property type="entry name" value="Sugar_tr"/>
    <property type="match status" value="1"/>
</dbReference>
<name>A0A674I565_9SAUR</name>
<dbReference type="Ensembl" id="ENSTMTT00000003128.1">
    <property type="protein sequence ID" value="ENSTMTP00000003012.1"/>
    <property type="gene ID" value="ENSTMTG00000002299.1"/>
</dbReference>
<dbReference type="InParanoid" id="A0A674I565"/>
<evidence type="ECO:0000256" key="3">
    <source>
        <dbReference type="ARBA" id="ARBA00022989"/>
    </source>
</evidence>
<dbReference type="GO" id="GO:0016020">
    <property type="term" value="C:membrane"/>
    <property type="evidence" value="ECO:0007669"/>
    <property type="project" value="UniProtKB-SubCell"/>
</dbReference>
<proteinExistence type="predicted"/>
<keyword evidence="3 5" id="KW-1133">Transmembrane helix</keyword>
<dbReference type="InterPro" id="IPR005828">
    <property type="entry name" value="MFS_sugar_transport-like"/>
</dbReference>
<accession>A0A674I565</accession>
<evidence type="ECO:0000256" key="5">
    <source>
        <dbReference type="SAM" id="Phobius"/>
    </source>
</evidence>
<dbReference type="PANTHER" id="PTHR24064">
    <property type="entry name" value="SOLUTE CARRIER FAMILY 22 MEMBER"/>
    <property type="match status" value="1"/>
</dbReference>
<evidence type="ECO:0000313" key="7">
    <source>
        <dbReference type="Proteomes" id="UP000472274"/>
    </source>
</evidence>
<dbReference type="GeneTree" id="ENSGT00940000154901"/>
<dbReference type="Proteomes" id="UP000472274">
    <property type="component" value="Unplaced"/>
</dbReference>
<keyword evidence="2 5" id="KW-0812">Transmembrane</keyword>
<feature type="transmembrane region" description="Helical" evidence="5">
    <location>
        <begin position="78"/>
        <end position="97"/>
    </location>
</feature>
<evidence type="ECO:0008006" key="8">
    <source>
        <dbReference type="Google" id="ProtNLM"/>
    </source>
</evidence>
<reference evidence="6" key="2">
    <citation type="submission" date="2025-09" db="UniProtKB">
        <authorList>
            <consortium name="Ensembl"/>
        </authorList>
    </citation>
    <scope>IDENTIFICATION</scope>
</reference>